<dbReference type="InterPro" id="IPR048716">
    <property type="entry name" value="Phosphatase-like_N"/>
</dbReference>
<dbReference type="EMBL" id="JBHDLJ010000002">
    <property type="protein sequence ID" value="MFB0833749.1"/>
    <property type="molecule type" value="Genomic_DNA"/>
</dbReference>
<dbReference type="NCBIfam" id="NF046112">
    <property type="entry name" value="MSMEG_6209_Nter"/>
    <property type="match status" value="1"/>
</dbReference>
<feature type="domain" description="Protein-tyrosine-phosphatase-like N-terminal" evidence="1">
    <location>
        <begin position="19"/>
        <end position="76"/>
    </location>
</feature>
<name>A0ABV4UJJ8_9MICC</name>
<protein>
    <submittedName>
        <fullName evidence="2">Three-helix bundle dimerization domain-containing protein</fullName>
    </submittedName>
</protein>
<sequence>MGIEGETETEPGPRDAHALQRTAEHLARRFEGTFTAELVKQCVFESYADLARTAKIRTYLAATAGHAAENRLRNLARFLEGGDAAGGRPAH</sequence>
<dbReference type="RefSeq" id="WP_373970909.1">
    <property type="nucleotide sequence ID" value="NZ_JBHDLJ010000002.1"/>
</dbReference>
<evidence type="ECO:0000259" key="1">
    <source>
        <dbReference type="Pfam" id="PF21234"/>
    </source>
</evidence>
<proteinExistence type="predicted"/>
<evidence type="ECO:0000313" key="2">
    <source>
        <dbReference type="EMBL" id="MFB0833749.1"/>
    </source>
</evidence>
<dbReference type="Pfam" id="PF21234">
    <property type="entry name" value="Phosphatase-like_N"/>
    <property type="match status" value="1"/>
</dbReference>
<evidence type="ECO:0000313" key="3">
    <source>
        <dbReference type="Proteomes" id="UP001575652"/>
    </source>
</evidence>
<comment type="caution">
    <text evidence="2">The sequence shown here is derived from an EMBL/GenBank/DDBJ whole genome shotgun (WGS) entry which is preliminary data.</text>
</comment>
<organism evidence="2 3">
    <name type="scientific">Arthrobacter halodurans</name>
    <dbReference type="NCBI Taxonomy" id="516699"/>
    <lineage>
        <taxon>Bacteria</taxon>
        <taxon>Bacillati</taxon>
        <taxon>Actinomycetota</taxon>
        <taxon>Actinomycetes</taxon>
        <taxon>Micrococcales</taxon>
        <taxon>Micrococcaceae</taxon>
        <taxon>Arthrobacter</taxon>
    </lineage>
</organism>
<accession>A0ABV4UJJ8</accession>
<keyword evidence="3" id="KW-1185">Reference proteome</keyword>
<gene>
    <name evidence="2" type="ORF">ACETWP_04040</name>
</gene>
<reference evidence="2 3" key="1">
    <citation type="submission" date="2024-09" db="EMBL/GenBank/DDBJ databases">
        <authorList>
            <person name="Salinas-Garcia M.A."/>
            <person name="Prieme A."/>
        </authorList>
    </citation>
    <scope>NUCLEOTIDE SEQUENCE [LARGE SCALE GENOMIC DNA]</scope>
    <source>
        <strain evidence="2 3">DSM 21081</strain>
    </source>
</reference>
<dbReference type="Gene3D" id="1.10.8.1060">
    <property type="entry name" value="Corynebacterium glutamicum thioredoxin-dependent arsenate reductase, N-terminal domain"/>
    <property type="match status" value="1"/>
</dbReference>
<dbReference type="Proteomes" id="UP001575652">
    <property type="component" value="Unassembled WGS sequence"/>
</dbReference>